<feature type="transmembrane region" description="Helical" evidence="1">
    <location>
        <begin position="21"/>
        <end position="45"/>
    </location>
</feature>
<comment type="caution">
    <text evidence="2">The sequence shown here is derived from an EMBL/GenBank/DDBJ whole genome shotgun (WGS) entry which is preliminary data.</text>
</comment>
<protein>
    <submittedName>
        <fullName evidence="2">DUF2523 family protein</fullName>
    </submittedName>
</protein>
<gene>
    <name evidence="2" type="ORF">PYV00_09190</name>
</gene>
<dbReference type="Pfam" id="PF10734">
    <property type="entry name" value="DUF2523"/>
    <property type="match status" value="1"/>
</dbReference>
<dbReference type="EMBL" id="JARESE010000028">
    <property type="protein sequence ID" value="MDE8651893.1"/>
    <property type="molecule type" value="Genomic_DNA"/>
</dbReference>
<keyword evidence="1" id="KW-0472">Membrane</keyword>
<evidence type="ECO:0000313" key="2">
    <source>
        <dbReference type="EMBL" id="MDE8651893.1"/>
    </source>
</evidence>
<dbReference type="Proteomes" id="UP001216253">
    <property type="component" value="Unassembled WGS sequence"/>
</dbReference>
<sequence length="97" mass="10628">MFGIIKSAINYALDFILKGSIIKFVVFTALYYVVTELTDIAIGMIDQSGMNGIGPLVSGLPEDVLFFLGVFRIEIGLPMIIAAYVVRFGIRRLPIIG</sequence>
<reference evidence="2 3" key="1">
    <citation type="submission" date="2023-03" db="EMBL/GenBank/DDBJ databases">
        <title>NovoSphingobium album sp. nov. isolated from polycyclic aromatic hydrocarbons- and heavy-metal polluted soil.</title>
        <authorList>
            <person name="Liu Z."/>
            <person name="Wang K."/>
        </authorList>
    </citation>
    <scope>NUCLEOTIDE SEQUENCE [LARGE SCALE GENOMIC DNA]</scope>
    <source>
        <strain evidence="2 3">H3SJ31-1</strain>
    </source>
</reference>
<evidence type="ECO:0000256" key="1">
    <source>
        <dbReference type="SAM" id="Phobius"/>
    </source>
</evidence>
<accession>A0ABT5WPC3</accession>
<organism evidence="2 3">
    <name type="scientific">Novosphingobium album</name>
    <name type="common">ex Liu et al. 2023</name>
    <dbReference type="NCBI Taxonomy" id="3031130"/>
    <lineage>
        <taxon>Bacteria</taxon>
        <taxon>Pseudomonadati</taxon>
        <taxon>Pseudomonadota</taxon>
        <taxon>Alphaproteobacteria</taxon>
        <taxon>Sphingomonadales</taxon>
        <taxon>Sphingomonadaceae</taxon>
        <taxon>Novosphingobium</taxon>
    </lineage>
</organism>
<proteinExistence type="predicted"/>
<name>A0ABT5WPC3_9SPHN</name>
<feature type="transmembrane region" description="Helical" evidence="1">
    <location>
        <begin position="65"/>
        <end position="86"/>
    </location>
</feature>
<keyword evidence="1" id="KW-1133">Transmembrane helix</keyword>
<evidence type="ECO:0000313" key="3">
    <source>
        <dbReference type="Proteomes" id="UP001216253"/>
    </source>
</evidence>
<dbReference type="InterPro" id="IPR019670">
    <property type="entry name" value="DUF2523"/>
</dbReference>
<keyword evidence="1" id="KW-0812">Transmembrane</keyword>
<keyword evidence="3" id="KW-1185">Reference proteome</keyword>
<dbReference type="RefSeq" id="WP_275227975.1">
    <property type="nucleotide sequence ID" value="NZ_JARESE010000028.1"/>
</dbReference>